<feature type="region of interest" description="Disordered" evidence="1">
    <location>
        <begin position="560"/>
        <end position="597"/>
    </location>
</feature>
<gene>
    <name evidence="2" type="ORF">F511_32417</name>
</gene>
<dbReference type="Proteomes" id="UP000250235">
    <property type="component" value="Unassembled WGS sequence"/>
</dbReference>
<protein>
    <submittedName>
        <fullName evidence="2">Uncharacterized protein</fullName>
    </submittedName>
</protein>
<accession>A0A2Z7BTF2</accession>
<evidence type="ECO:0000313" key="2">
    <source>
        <dbReference type="EMBL" id="KZV35557.1"/>
    </source>
</evidence>
<proteinExistence type="predicted"/>
<keyword evidence="3" id="KW-1185">Reference proteome</keyword>
<feature type="compositionally biased region" description="Low complexity" evidence="1">
    <location>
        <begin position="442"/>
        <end position="471"/>
    </location>
</feature>
<dbReference type="AlphaFoldDB" id="A0A2Z7BTF2"/>
<sequence>MVHVYRKLSQTFEEIKVENNGLKNSSEEPSTAQLGESDSLQTELSKLKIENEYFRTKSCELSSGNERLNHVMSSWTKSSISLSKLHETQKPLNEKCVLGFSFGESSSEETCTQSDLADDKLKKMNFVKASVIHDVYESVKYDDQFTGQLNHKGKNGIGYIKPENCKPSWLKNRLDKDKAKAVLKLSVPNQQMRGSTKAKWVKIQPKHDLNGQMISCVQGKFVEIYEEQFTSVFELPSEGLMLVDEVPKDLIKEARTAFSASGEPIKTSCKKKEMNVEFRLLNDILAKTVMVKAGSFDAVTHEQFLLMVAIHGGVKNNWRKFLFDIQKAMVTKSLKQVKGFAAQICVILKEDPDLTLGESKTFPPLRILTVKTVGTYVSKNKPVSTTAEEVTDETVVEKVVKAAWKRRSAPTDEPVAKKKRTTVGRADPKEKTLEIPEIQYISSSSSSDSSAPTSPRSACSTSSSSSSSASRMHFTDDIPQASQIAMPNVVLPTNFTESIAQLQASIDHIKLEQLSTHDSAWLRPVSRGNRHFTVGGGRLRQSGPRPKGRLLRQPALESLTRSARTDSPRQVGRNKFRRSEAAAACTGGGGVRTPVQNDSFAPQQREITIKPLLTLGSRTPQNPLPMLNTLISVSVRESRIQYLCDPQWFRDTASRGPTTIVAPESQFRTCPSDHGKSV</sequence>
<dbReference type="EMBL" id="KV004551">
    <property type="protein sequence ID" value="KZV35557.1"/>
    <property type="molecule type" value="Genomic_DNA"/>
</dbReference>
<reference evidence="2 3" key="1">
    <citation type="journal article" date="2015" name="Proc. Natl. Acad. Sci. U.S.A.">
        <title>The resurrection genome of Boea hygrometrica: A blueprint for survival of dehydration.</title>
        <authorList>
            <person name="Xiao L."/>
            <person name="Yang G."/>
            <person name="Zhang L."/>
            <person name="Yang X."/>
            <person name="Zhao S."/>
            <person name="Ji Z."/>
            <person name="Zhou Q."/>
            <person name="Hu M."/>
            <person name="Wang Y."/>
            <person name="Chen M."/>
            <person name="Xu Y."/>
            <person name="Jin H."/>
            <person name="Xiao X."/>
            <person name="Hu G."/>
            <person name="Bao F."/>
            <person name="Hu Y."/>
            <person name="Wan P."/>
            <person name="Li L."/>
            <person name="Deng X."/>
            <person name="Kuang T."/>
            <person name="Xiang C."/>
            <person name="Zhu J.K."/>
            <person name="Oliver M.J."/>
            <person name="He Y."/>
        </authorList>
    </citation>
    <scope>NUCLEOTIDE SEQUENCE [LARGE SCALE GENOMIC DNA]</scope>
    <source>
        <strain evidence="3">cv. XS01</strain>
    </source>
</reference>
<name>A0A2Z7BTF2_9LAMI</name>
<organism evidence="2 3">
    <name type="scientific">Dorcoceras hygrometricum</name>
    <dbReference type="NCBI Taxonomy" id="472368"/>
    <lineage>
        <taxon>Eukaryota</taxon>
        <taxon>Viridiplantae</taxon>
        <taxon>Streptophyta</taxon>
        <taxon>Embryophyta</taxon>
        <taxon>Tracheophyta</taxon>
        <taxon>Spermatophyta</taxon>
        <taxon>Magnoliopsida</taxon>
        <taxon>eudicotyledons</taxon>
        <taxon>Gunneridae</taxon>
        <taxon>Pentapetalae</taxon>
        <taxon>asterids</taxon>
        <taxon>lamiids</taxon>
        <taxon>Lamiales</taxon>
        <taxon>Gesneriaceae</taxon>
        <taxon>Didymocarpoideae</taxon>
        <taxon>Trichosporeae</taxon>
        <taxon>Loxocarpinae</taxon>
        <taxon>Dorcoceras</taxon>
    </lineage>
</organism>
<feature type="region of interest" description="Disordered" evidence="1">
    <location>
        <begin position="407"/>
        <end position="472"/>
    </location>
</feature>
<evidence type="ECO:0000256" key="1">
    <source>
        <dbReference type="SAM" id="MobiDB-lite"/>
    </source>
</evidence>
<evidence type="ECO:0000313" key="3">
    <source>
        <dbReference type="Proteomes" id="UP000250235"/>
    </source>
</evidence>